<protein>
    <recommendedName>
        <fullName evidence="1">F-box domain-containing protein</fullName>
    </recommendedName>
</protein>
<dbReference type="GeneID" id="75918250"/>
<dbReference type="SUPFAM" id="SSF52047">
    <property type="entry name" value="RNI-like"/>
    <property type="match status" value="1"/>
</dbReference>
<reference evidence="2" key="2">
    <citation type="journal article" date="2022" name="Proc. Natl. Acad. Sci. U.S.A.">
        <title>Diploid-dominant life cycles characterize the early evolution of Fungi.</title>
        <authorList>
            <person name="Amses K.R."/>
            <person name="Simmons D.R."/>
            <person name="Longcore J.E."/>
            <person name="Mondo S.J."/>
            <person name="Seto K."/>
            <person name="Jeronimo G.H."/>
            <person name="Bonds A.E."/>
            <person name="Quandt C.A."/>
            <person name="Davis W.J."/>
            <person name="Chang Y."/>
            <person name="Federici B.A."/>
            <person name="Kuo A."/>
            <person name="LaButti K."/>
            <person name="Pangilinan J."/>
            <person name="Andreopoulos W."/>
            <person name="Tritt A."/>
            <person name="Riley R."/>
            <person name="Hundley H."/>
            <person name="Johnson J."/>
            <person name="Lipzen A."/>
            <person name="Barry K."/>
            <person name="Lang B.F."/>
            <person name="Cuomo C.A."/>
            <person name="Buchler N.E."/>
            <person name="Grigoriev I.V."/>
            <person name="Spatafora J.W."/>
            <person name="Stajich J.E."/>
            <person name="James T.Y."/>
        </authorList>
    </citation>
    <scope>NUCLEOTIDE SEQUENCE</scope>
    <source>
        <strain evidence="2">AG</strain>
    </source>
</reference>
<comment type="caution">
    <text evidence="2">The sequence shown here is derived from an EMBL/GenBank/DDBJ whole genome shotgun (WGS) entry which is preliminary data.</text>
</comment>
<evidence type="ECO:0000313" key="3">
    <source>
        <dbReference type="Proteomes" id="UP001206595"/>
    </source>
</evidence>
<dbReference type="SMART" id="SM00367">
    <property type="entry name" value="LRR_CC"/>
    <property type="match status" value="6"/>
</dbReference>
<keyword evidence="3" id="KW-1185">Reference proteome</keyword>
<dbReference type="EMBL" id="MU620899">
    <property type="protein sequence ID" value="KAI8582729.1"/>
    <property type="molecule type" value="Genomic_DNA"/>
</dbReference>
<gene>
    <name evidence="2" type="ORF">K450DRAFT_269079</name>
</gene>
<dbReference type="GO" id="GO:0019005">
    <property type="term" value="C:SCF ubiquitin ligase complex"/>
    <property type="evidence" value="ECO:0007669"/>
    <property type="project" value="TreeGrafter"/>
</dbReference>
<proteinExistence type="predicted"/>
<sequence>MNEHTIPPEILSLILENLSQSDLFTCTIVNRTFNAASTSILWKAPEFRNSSSLQRFAACLTRAKEGKGKLVRTLTLKQPVSSFVNDDWLTDVIIWTPLLDTLSVSYCLHLTDKSLAKLARYCKELTYLDLECSRITYRTVHHLRFCQNLRYLNLRANLDLIQFALLPFAHSRIEQLNLSDCPWVSATHTAQDICALQHLERLELINCRDIDDEFLLKISIPDTEMDLYNPMPELKTFALSSSRSITDEGVMALVHAHPKLENLTLYQSNLTDRSINEIRVCLPNLRFLDLSYCGNITGKAIRRLIADNDKLIMVGLKGCIKIRSLDFPETGGSEIYAGVDRLDYEDMASIRLGEWARMNQVREREINCVDVAQ</sequence>
<dbReference type="InterPro" id="IPR006553">
    <property type="entry name" value="Leu-rich_rpt_Cys-con_subtyp"/>
</dbReference>
<dbReference type="RefSeq" id="XP_051447733.1">
    <property type="nucleotide sequence ID" value="XM_051592908.1"/>
</dbReference>
<dbReference type="AlphaFoldDB" id="A0AAD5EFW3"/>
<organism evidence="2 3">
    <name type="scientific">Umbelopsis ramanniana AG</name>
    <dbReference type="NCBI Taxonomy" id="1314678"/>
    <lineage>
        <taxon>Eukaryota</taxon>
        <taxon>Fungi</taxon>
        <taxon>Fungi incertae sedis</taxon>
        <taxon>Mucoromycota</taxon>
        <taxon>Mucoromycotina</taxon>
        <taxon>Umbelopsidomycetes</taxon>
        <taxon>Umbelopsidales</taxon>
        <taxon>Umbelopsidaceae</taxon>
        <taxon>Umbelopsis</taxon>
    </lineage>
</organism>
<dbReference type="InterPro" id="IPR057207">
    <property type="entry name" value="FBXL15_LRR"/>
</dbReference>
<dbReference type="Pfam" id="PF12937">
    <property type="entry name" value="F-box-like"/>
    <property type="match status" value="1"/>
</dbReference>
<feature type="domain" description="F-box" evidence="1">
    <location>
        <begin position="1"/>
        <end position="45"/>
    </location>
</feature>
<dbReference type="Gene3D" id="3.80.10.10">
    <property type="entry name" value="Ribonuclease Inhibitor"/>
    <property type="match status" value="2"/>
</dbReference>
<dbReference type="SUPFAM" id="SSF81383">
    <property type="entry name" value="F-box domain"/>
    <property type="match status" value="1"/>
</dbReference>
<evidence type="ECO:0000313" key="2">
    <source>
        <dbReference type="EMBL" id="KAI8582729.1"/>
    </source>
</evidence>
<dbReference type="InterPro" id="IPR036047">
    <property type="entry name" value="F-box-like_dom_sf"/>
</dbReference>
<name>A0AAD5EFW3_UMBRA</name>
<dbReference type="PANTHER" id="PTHR13318:SF190">
    <property type="entry name" value="PARTNER OF PAIRED, ISOFORM B"/>
    <property type="match status" value="1"/>
</dbReference>
<reference evidence="2" key="1">
    <citation type="submission" date="2021-06" db="EMBL/GenBank/DDBJ databases">
        <authorList>
            <consortium name="DOE Joint Genome Institute"/>
            <person name="Mondo S.J."/>
            <person name="Amses K.R."/>
            <person name="Simmons D.R."/>
            <person name="Longcore J.E."/>
            <person name="Seto K."/>
            <person name="Alves G.H."/>
            <person name="Bonds A.E."/>
            <person name="Quandt C.A."/>
            <person name="Davis W.J."/>
            <person name="Chang Y."/>
            <person name="Letcher P.M."/>
            <person name="Powell M.J."/>
            <person name="Kuo A."/>
            <person name="Labutti K."/>
            <person name="Pangilinan J."/>
            <person name="Andreopoulos W."/>
            <person name="Tritt A."/>
            <person name="Riley R."/>
            <person name="Hundley H."/>
            <person name="Johnson J."/>
            <person name="Lipzen A."/>
            <person name="Barry K."/>
            <person name="Berbee M.L."/>
            <person name="Buchler N.E."/>
            <person name="Grigoriev I.V."/>
            <person name="Spatafora J.W."/>
            <person name="Stajich J.E."/>
            <person name="James T.Y."/>
        </authorList>
    </citation>
    <scope>NUCLEOTIDE SEQUENCE</scope>
    <source>
        <strain evidence="2">AG</strain>
    </source>
</reference>
<dbReference type="InterPro" id="IPR032675">
    <property type="entry name" value="LRR_dom_sf"/>
</dbReference>
<dbReference type="PROSITE" id="PS50181">
    <property type="entry name" value="FBOX"/>
    <property type="match status" value="1"/>
</dbReference>
<dbReference type="PANTHER" id="PTHR13318">
    <property type="entry name" value="PARTNER OF PAIRED, ISOFORM B-RELATED"/>
    <property type="match status" value="1"/>
</dbReference>
<dbReference type="GO" id="GO:0031146">
    <property type="term" value="P:SCF-dependent proteasomal ubiquitin-dependent protein catabolic process"/>
    <property type="evidence" value="ECO:0007669"/>
    <property type="project" value="TreeGrafter"/>
</dbReference>
<evidence type="ECO:0000259" key="1">
    <source>
        <dbReference type="PROSITE" id="PS50181"/>
    </source>
</evidence>
<accession>A0AAD5EFW3</accession>
<dbReference type="Proteomes" id="UP001206595">
    <property type="component" value="Unassembled WGS sequence"/>
</dbReference>
<dbReference type="Pfam" id="PF25372">
    <property type="entry name" value="DUF7885"/>
    <property type="match status" value="1"/>
</dbReference>
<dbReference type="SMART" id="SM00256">
    <property type="entry name" value="FBOX"/>
    <property type="match status" value="1"/>
</dbReference>
<dbReference type="InterPro" id="IPR001810">
    <property type="entry name" value="F-box_dom"/>
</dbReference>